<dbReference type="OrthoDB" id="8585774at2"/>
<dbReference type="KEGG" id="pym:AK972_2832"/>
<feature type="signal peptide" evidence="1">
    <location>
        <begin position="1"/>
        <end position="26"/>
    </location>
</feature>
<evidence type="ECO:0000313" key="4">
    <source>
        <dbReference type="Proteomes" id="UP000546584"/>
    </source>
</evidence>
<protein>
    <submittedName>
        <fullName evidence="3">Uncharacterized protein</fullName>
    </submittedName>
</protein>
<dbReference type="EMBL" id="JAVGXC010000030">
    <property type="protein sequence ID" value="MDR0191977.1"/>
    <property type="molecule type" value="Genomic_DNA"/>
</dbReference>
<keyword evidence="1" id="KW-0732">Signal</keyword>
<proteinExistence type="predicted"/>
<reference evidence="2 5" key="2">
    <citation type="journal article" date="2023" name="Microbiol. Resour. Announc.">
        <title>Whole-genome sequence of Pseudomonas yamanorum OLsAu1 isolated from the edible ectomycorrhizal mushroom Lactarius sp. section Deliciosi.</title>
        <authorList>
            <person name="Ramirez-Mendoza R."/>
            <person name="Angeles-Argaiz R.E."/>
            <person name="Hernandez-Oaxaca D."/>
            <person name="Aguirre-Beltran L."/>
            <person name="Almaraz-Suarez J."/>
            <person name="Perez-Moreno J."/>
        </authorList>
    </citation>
    <scope>NUCLEOTIDE SEQUENCE [LARGE SCALE GENOMIC DNA]</scope>
    <source>
        <strain evidence="2 5">OLsAu1</strain>
    </source>
</reference>
<evidence type="ECO:0000313" key="3">
    <source>
        <dbReference type="EMBL" id="NWD40764.1"/>
    </source>
</evidence>
<dbReference type="RefSeq" id="WP_063030115.1">
    <property type="nucleotide sequence ID" value="NZ_CP012400.2"/>
</dbReference>
<accession>A0A143GH85</accession>
<evidence type="ECO:0000313" key="5">
    <source>
        <dbReference type="Proteomes" id="UP001224477"/>
    </source>
</evidence>
<dbReference type="Proteomes" id="UP001224477">
    <property type="component" value="Unassembled WGS sequence"/>
</dbReference>
<dbReference type="NCBIfam" id="NF046077">
    <property type="entry name" value="LPS_M949_RS01915"/>
    <property type="match status" value="1"/>
</dbReference>
<dbReference type="AlphaFoldDB" id="A0A143GH85"/>
<organism evidence="3 4">
    <name type="scientific">Pseudomonas yamanorum</name>
    <dbReference type="NCBI Taxonomy" id="515393"/>
    <lineage>
        <taxon>Bacteria</taxon>
        <taxon>Pseudomonadati</taxon>
        <taxon>Pseudomonadota</taxon>
        <taxon>Gammaproteobacteria</taxon>
        <taxon>Pseudomonadales</taxon>
        <taxon>Pseudomonadaceae</taxon>
        <taxon>Pseudomonas</taxon>
    </lineage>
</organism>
<keyword evidence="5" id="KW-1185">Reference proteome</keyword>
<evidence type="ECO:0000256" key="1">
    <source>
        <dbReference type="SAM" id="SignalP"/>
    </source>
</evidence>
<accession>A0A1H2E4X6</accession>
<feature type="chain" id="PRO_5007508756" evidence="1">
    <location>
        <begin position="27"/>
        <end position="262"/>
    </location>
</feature>
<name>A0A143GH85_9PSED</name>
<dbReference type="InterPro" id="IPR058148">
    <property type="entry name" value="M949_RS01915-like_dom"/>
</dbReference>
<reference evidence="3 4" key="1">
    <citation type="submission" date="2020-04" db="EMBL/GenBank/DDBJ databases">
        <title>Molecular characterization of pseudomonads from Agaricus bisporus reveal novel blotch 2 pathogens in Western Europe.</title>
        <authorList>
            <person name="Taparia T."/>
            <person name="Krijger M."/>
            <person name="Haynes E."/>
            <person name="Elpinstone J.G."/>
            <person name="Noble R."/>
            <person name="Van Der Wolf J."/>
        </authorList>
    </citation>
    <scope>NUCLEOTIDE SEQUENCE [LARGE SCALE GENOMIC DNA]</scope>
    <source>
        <strain evidence="3 4">IPO3753</strain>
    </source>
</reference>
<dbReference type="EMBL" id="JACAQR010000003">
    <property type="protein sequence ID" value="NWD40764.1"/>
    <property type="molecule type" value="Genomic_DNA"/>
</dbReference>
<gene>
    <name evidence="3" type="ORF">HX826_02745</name>
    <name evidence="2" type="ORF">RCO22_23810</name>
</gene>
<evidence type="ECO:0000313" key="2">
    <source>
        <dbReference type="EMBL" id="MDR0191977.1"/>
    </source>
</evidence>
<dbReference type="Proteomes" id="UP000546584">
    <property type="component" value="Unassembled WGS sequence"/>
</dbReference>
<comment type="caution">
    <text evidence="3">The sequence shown here is derived from an EMBL/GenBank/DDBJ whole genome shotgun (WGS) entry which is preliminary data.</text>
</comment>
<dbReference type="GeneID" id="93510733"/>
<sequence>MNSVQRLRPMLMVLLMTVAWATSVRADDGVALTAIDQVPDGVEVRGKQVGAFTWSDKQGKNLLVLAEQVSERDDDGAQSAFVYAAQYLLDGDRPKRLWMLYDDVQHCEFDAGAHYNTDATKVTDLLGDGISQVTVGYSRTCTSDVSPNDFKLIMHIGKSQKYRLRGIDRYGASWWDEDAGALQGMPLPKDCSIAAQQALVSQYKEQGTELPLPGCYGDEEDFAKAPKPYLEFMRQHWFALMQKQDTDWSQQQTPAPAEDDQE</sequence>